<accession>A0A0J1K6Z5</accession>
<proteinExistence type="predicted"/>
<dbReference type="GO" id="GO:0016740">
    <property type="term" value="F:transferase activity"/>
    <property type="evidence" value="ECO:0007669"/>
    <property type="project" value="UniProtKB-KW"/>
</dbReference>
<evidence type="ECO:0000259" key="1">
    <source>
        <dbReference type="Pfam" id="PF01965"/>
    </source>
</evidence>
<dbReference type="Proteomes" id="UP000035909">
    <property type="component" value="Unassembled WGS sequence"/>
</dbReference>
<gene>
    <name evidence="2" type="ORF">ABT57_06015</name>
</gene>
<organism evidence="2 3">
    <name type="scientific">Photobacterium ganghwense</name>
    <dbReference type="NCBI Taxonomy" id="320778"/>
    <lineage>
        <taxon>Bacteria</taxon>
        <taxon>Pseudomonadati</taxon>
        <taxon>Pseudomonadota</taxon>
        <taxon>Gammaproteobacteria</taxon>
        <taxon>Vibrionales</taxon>
        <taxon>Vibrionaceae</taxon>
        <taxon>Photobacterium</taxon>
    </lineage>
</organism>
<sequence length="213" mass="23766">MSETHQQDRPPRFTLAILLYNQFDLLQVSSVLSVFSLYPDNFTIQLISEHGQAVTSQQGYTLSVDQSCYTLSELSVLYIPGGNGVEQQAMNPRLCEWIEKQHQPEHYLCASCTGTALLANAGVLTSKSATTNKRLYRWVTGFGDEVDWFPVARWVQDGNIFTASGGIACLDMSLALLAELLNEETARKTAIRLEHIWLSDPSDDPFAPLHIVQ</sequence>
<protein>
    <submittedName>
        <fullName evidence="2">Dimethyladenosine transferase</fullName>
    </submittedName>
</protein>
<dbReference type="PANTHER" id="PTHR43130:SF15">
    <property type="entry name" value="THIJ_PFPI FAMILY PROTEIN (AFU_ORTHOLOGUE AFUA_5G14240)"/>
    <property type="match status" value="1"/>
</dbReference>
<dbReference type="PATRIC" id="fig|320778.3.peg.1298"/>
<dbReference type="OrthoDB" id="9803764at2"/>
<dbReference type="Gene3D" id="3.40.50.880">
    <property type="match status" value="1"/>
</dbReference>
<dbReference type="InterPro" id="IPR002818">
    <property type="entry name" value="DJ-1/PfpI"/>
</dbReference>
<dbReference type="PANTHER" id="PTHR43130">
    <property type="entry name" value="ARAC-FAMILY TRANSCRIPTIONAL REGULATOR"/>
    <property type="match status" value="1"/>
</dbReference>
<dbReference type="RefSeq" id="WP_047884300.1">
    <property type="nucleotide sequence ID" value="NZ_CP071326.1"/>
</dbReference>
<dbReference type="CDD" id="cd03139">
    <property type="entry name" value="GATase1_PfpI_2"/>
    <property type="match status" value="1"/>
</dbReference>
<dbReference type="InterPro" id="IPR029062">
    <property type="entry name" value="Class_I_gatase-like"/>
</dbReference>
<dbReference type="EMBL" id="LDOU01000006">
    <property type="protein sequence ID" value="KLV10137.1"/>
    <property type="molecule type" value="Genomic_DNA"/>
</dbReference>
<keyword evidence="3" id="KW-1185">Reference proteome</keyword>
<name>A0A0J1K6Z5_9GAMM</name>
<keyword evidence="2" id="KW-0808">Transferase</keyword>
<comment type="caution">
    <text evidence="2">The sequence shown here is derived from an EMBL/GenBank/DDBJ whole genome shotgun (WGS) entry which is preliminary data.</text>
</comment>
<dbReference type="InterPro" id="IPR052158">
    <property type="entry name" value="INH-QAR"/>
</dbReference>
<dbReference type="STRING" id="320778.ABT57_06015"/>
<reference evidence="2 3" key="1">
    <citation type="submission" date="2015-05" db="EMBL/GenBank/DDBJ databases">
        <title>Photobacterium galathea sp. nov.</title>
        <authorList>
            <person name="Machado H."/>
            <person name="Gram L."/>
        </authorList>
    </citation>
    <scope>NUCLEOTIDE SEQUENCE [LARGE SCALE GENOMIC DNA]</scope>
    <source>
        <strain evidence="2 3">DSM 22954</strain>
    </source>
</reference>
<dbReference type="AlphaFoldDB" id="A0A0J1K6Z5"/>
<evidence type="ECO:0000313" key="3">
    <source>
        <dbReference type="Proteomes" id="UP000035909"/>
    </source>
</evidence>
<feature type="domain" description="DJ-1/PfpI" evidence="1">
    <location>
        <begin position="16"/>
        <end position="178"/>
    </location>
</feature>
<evidence type="ECO:0000313" key="2">
    <source>
        <dbReference type="EMBL" id="KLV10137.1"/>
    </source>
</evidence>
<dbReference type="Pfam" id="PF01965">
    <property type="entry name" value="DJ-1_PfpI"/>
    <property type="match status" value="1"/>
</dbReference>
<dbReference type="SUPFAM" id="SSF52317">
    <property type="entry name" value="Class I glutamine amidotransferase-like"/>
    <property type="match status" value="1"/>
</dbReference>